<protein>
    <submittedName>
        <fullName evidence="2">3-hydroxypropanoate dehydrogenase</fullName>
    </submittedName>
</protein>
<evidence type="ECO:0000259" key="1">
    <source>
        <dbReference type="Pfam" id="PF00881"/>
    </source>
</evidence>
<gene>
    <name evidence="2" type="ORF">ATL40_0533</name>
</gene>
<dbReference type="EMBL" id="PDJD01000001">
    <property type="protein sequence ID" value="PFG18979.1"/>
    <property type="molecule type" value="Genomic_DNA"/>
</dbReference>
<feature type="domain" description="Nitroreductase" evidence="1">
    <location>
        <begin position="22"/>
        <end position="179"/>
    </location>
</feature>
<dbReference type="PANTHER" id="PTHR43543:SF1">
    <property type="entry name" value="MALONIC SEMIALDEHYDE REDUCTASE RUTE-RELATED"/>
    <property type="match status" value="1"/>
</dbReference>
<evidence type="ECO:0000313" key="3">
    <source>
        <dbReference type="Proteomes" id="UP000224915"/>
    </source>
</evidence>
<accession>A0A2A9CZF2</accession>
<dbReference type="InterPro" id="IPR029479">
    <property type="entry name" value="Nitroreductase"/>
</dbReference>
<dbReference type="AlphaFoldDB" id="A0A2A9CZF2"/>
<organism evidence="2 3">
    <name type="scientific">Serinibacter salmoneus</name>
    <dbReference type="NCBI Taxonomy" id="556530"/>
    <lineage>
        <taxon>Bacteria</taxon>
        <taxon>Bacillati</taxon>
        <taxon>Actinomycetota</taxon>
        <taxon>Actinomycetes</taxon>
        <taxon>Micrococcales</taxon>
        <taxon>Beutenbergiaceae</taxon>
        <taxon>Serinibacter</taxon>
    </lineage>
</organism>
<reference evidence="2 3" key="1">
    <citation type="submission" date="2017-10" db="EMBL/GenBank/DDBJ databases">
        <title>Sequencing the genomes of 1000 actinobacteria strains.</title>
        <authorList>
            <person name="Klenk H.-P."/>
        </authorList>
    </citation>
    <scope>NUCLEOTIDE SEQUENCE [LARGE SCALE GENOMIC DNA]</scope>
    <source>
        <strain evidence="2 3">DSM 21801</strain>
    </source>
</reference>
<proteinExistence type="predicted"/>
<dbReference type="Gene3D" id="3.40.109.10">
    <property type="entry name" value="NADH Oxidase"/>
    <property type="match status" value="1"/>
</dbReference>
<dbReference type="PANTHER" id="PTHR43543">
    <property type="entry name" value="MALONIC SEMIALDEHYDE REDUCTASE RUTE-RELATED"/>
    <property type="match status" value="1"/>
</dbReference>
<keyword evidence="3" id="KW-1185">Reference proteome</keyword>
<comment type="caution">
    <text evidence="2">The sequence shown here is derived from an EMBL/GenBank/DDBJ whole genome shotgun (WGS) entry which is preliminary data.</text>
</comment>
<dbReference type="InterPro" id="IPR050461">
    <property type="entry name" value="Nitroreductase_HadB/RutE"/>
</dbReference>
<sequence length="202" mass="21335">MTAESTTTQESEIVAALFTEGRTVNHFTGGEVDPAEVYAAYEVIKWGPTAMNASPLRLAVVPQGQAREALAPHMSAGNRDKTVAAPLVVIAAADSDFHEQIPLLAPHRAAWAAQLAENPEQRAAFARTNALIQIGYLIPTLRSRGLQVGPMAGFDAAGVDAAFFAGSGWRSLLVLNLGWGMADGGAHPRAPRLDAELAVRTL</sequence>
<name>A0A2A9CZF2_9MICO</name>
<evidence type="ECO:0000313" key="2">
    <source>
        <dbReference type="EMBL" id="PFG18979.1"/>
    </source>
</evidence>
<dbReference type="OrthoDB" id="9784375at2"/>
<dbReference type="Pfam" id="PF00881">
    <property type="entry name" value="Nitroreductase"/>
    <property type="match status" value="1"/>
</dbReference>
<dbReference type="SUPFAM" id="SSF55469">
    <property type="entry name" value="FMN-dependent nitroreductase-like"/>
    <property type="match status" value="1"/>
</dbReference>
<dbReference type="RefSeq" id="WP_098468186.1">
    <property type="nucleotide sequence ID" value="NZ_PDJD01000001.1"/>
</dbReference>
<dbReference type="Proteomes" id="UP000224915">
    <property type="component" value="Unassembled WGS sequence"/>
</dbReference>
<dbReference type="NCBIfam" id="NF003768">
    <property type="entry name" value="PRK05365.1"/>
    <property type="match status" value="1"/>
</dbReference>
<dbReference type="InterPro" id="IPR000415">
    <property type="entry name" value="Nitroreductase-like"/>
</dbReference>
<dbReference type="GO" id="GO:0016491">
    <property type="term" value="F:oxidoreductase activity"/>
    <property type="evidence" value="ECO:0007669"/>
    <property type="project" value="InterPro"/>
</dbReference>